<reference evidence="1 2" key="1">
    <citation type="submission" date="2023-02" db="EMBL/GenBank/DDBJ databases">
        <title>LHISI_Scaffold_Assembly.</title>
        <authorList>
            <person name="Stuart O.P."/>
            <person name="Cleave R."/>
            <person name="Magrath M.J.L."/>
            <person name="Mikheyev A.S."/>
        </authorList>
    </citation>
    <scope>NUCLEOTIDE SEQUENCE [LARGE SCALE GENOMIC DNA]</scope>
    <source>
        <strain evidence="1">Daus_M_001</strain>
        <tissue evidence="1">Leg muscle</tissue>
    </source>
</reference>
<dbReference type="EMBL" id="JARBHB010000003">
    <property type="protein sequence ID" value="KAJ8890659.1"/>
    <property type="molecule type" value="Genomic_DNA"/>
</dbReference>
<dbReference type="InterPro" id="IPR012337">
    <property type="entry name" value="RNaseH-like_sf"/>
</dbReference>
<dbReference type="InterPro" id="IPR050951">
    <property type="entry name" value="Retrovirus_Pol_polyprotein"/>
</dbReference>
<evidence type="ECO:0000313" key="2">
    <source>
        <dbReference type="Proteomes" id="UP001159363"/>
    </source>
</evidence>
<dbReference type="PANTHER" id="PTHR37984">
    <property type="entry name" value="PROTEIN CBG26694"/>
    <property type="match status" value="1"/>
</dbReference>
<dbReference type="Gene3D" id="3.30.420.10">
    <property type="entry name" value="Ribonuclease H-like superfamily/Ribonuclease H"/>
    <property type="match status" value="1"/>
</dbReference>
<sequence>MDPAATTYMQSPIQSPTSRIPCTRETLLDIETCYSWNGMSSDVRQHVNDCVLCCHGEACPVLPPKVQPRRPKMAWTHIAAYLIRPYPWNQFSRWVEAFLLPSQETTPILWKMETRVFSRWGYPKAVLTDNGTQFTSR</sequence>
<proteinExistence type="predicted"/>
<dbReference type="Proteomes" id="UP001159363">
    <property type="component" value="Chromosome 3"/>
</dbReference>
<evidence type="ECO:0008006" key="3">
    <source>
        <dbReference type="Google" id="ProtNLM"/>
    </source>
</evidence>
<dbReference type="PANTHER" id="PTHR37984:SF15">
    <property type="entry name" value="INTEGRASE CATALYTIC DOMAIN-CONTAINING PROTEIN"/>
    <property type="match status" value="1"/>
</dbReference>
<dbReference type="InterPro" id="IPR036397">
    <property type="entry name" value="RNaseH_sf"/>
</dbReference>
<comment type="caution">
    <text evidence="1">The sequence shown here is derived from an EMBL/GenBank/DDBJ whole genome shotgun (WGS) entry which is preliminary data.</text>
</comment>
<protein>
    <recommendedName>
        <fullName evidence="3">Integrase catalytic domain-containing protein</fullName>
    </recommendedName>
</protein>
<evidence type="ECO:0000313" key="1">
    <source>
        <dbReference type="EMBL" id="KAJ8890659.1"/>
    </source>
</evidence>
<gene>
    <name evidence="1" type="ORF">PR048_010168</name>
</gene>
<accession>A0ABQ9I211</accession>
<organism evidence="1 2">
    <name type="scientific">Dryococelus australis</name>
    <dbReference type="NCBI Taxonomy" id="614101"/>
    <lineage>
        <taxon>Eukaryota</taxon>
        <taxon>Metazoa</taxon>
        <taxon>Ecdysozoa</taxon>
        <taxon>Arthropoda</taxon>
        <taxon>Hexapoda</taxon>
        <taxon>Insecta</taxon>
        <taxon>Pterygota</taxon>
        <taxon>Neoptera</taxon>
        <taxon>Polyneoptera</taxon>
        <taxon>Phasmatodea</taxon>
        <taxon>Verophasmatodea</taxon>
        <taxon>Anareolatae</taxon>
        <taxon>Phasmatidae</taxon>
        <taxon>Eurycanthinae</taxon>
        <taxon>Dryococelus</taxon>
    </lineage>
</organism>
<dbReference type="SUPFAM" id="SSF53098">
    <property type="entry name" value="Ribonuclease H-like"/>
    <property type="match status" value="1"/>
</dbReference>
<keyword evidence="2" id="KW-1185">Reference proteome</keyword>
<name>A0ABQ9I211_9NEOP</name>